<comment type="caution">
    <text evidence="10">The sequence shown here is derived from an EMBL/GenBank/DDBJ whole genome shotgun (WGS) entry which is preliminary data.</text>
</comment>
<dbReference type="SMART" id="SM00862">
    <property type="entry name" value="Trans_reg_C"/>
    <property type="match status" value="1"/>
</dbReference>
<dbReference type="PROSITE" id="PS50110">
    <property type="entry name" value="RESPONSE_REGULATORY"/>
    <property type="match status" value="1"/>
</dbReference>
<dbReference type="CDD" id="cd17574">
    <property type="entry name" value="REC_OmpR"/>
    <property type="match status" value="1"/>
</dbReference>
<keyword evidence="11" id="KW-1185">Reference proteome</keyword>
<reference evidence="10 11" key="1">
    <citation type="submission" date="2013-03" db="EMBL/GenBank/DDBJ databases">
        <title>Reference genome for the Human Microbiome Project.</title>
        <authorList>
            <person name="Aqrawi P."/>
            <person name="Ayvaz T."/>
            <person name="Bess C."/>
            <person name="Blankenburg K."/>
            <person name="Coyle M."/>
            <person name="Deng J."/>
            <person name="Forbes L."/>
            <person name="Fowler G."/>
            <person name="Francisco L."/>
            <person name="Fu Q."/>
            <person name="Gibbs R."/>
            <person name="Gross S."/>
            <person name="Gubbala S."/>
            <person name="Hale W."/>
            <person name="Hemphill L."/>
            <person name="Highlander S."/>
            <person name="Hirani K."/>
            <person name="Jackson L."/>
            <person name="Jakkamsetti A."/>
            <person name="Javaid M."/>
            <person name="Jayaseelan J.C."/>
            <person name="Jiang H."/>
            <person name="Joshi V."/>
            <person name="Korchina V."/>
            <person name="Kovar C."/>
            <person name="Lara F."/>
            <person name="Lee S."/>
            <person name="Liu Y."/>
            <person name="Mata R."/>
            <person name="Mathew T."/>
            <person name="Munidasa M."/>
            <person name="Muzny D."/>
            <person name="Nazareth L."/>
            <person name="Ngo R."/>
            <person name="Nguyen L."/>
            <person name="Nguyen N."/>
            <person name="Okwuonu G."/>
            <person name="Ongeri F."/>
            <person name="Palculict T."/>
            <person name="Patil S."/>
            <person name="Petrosino J."/>
            <person name="Pham C."/>
            <person name="Pham P."/>
            <person name="Pu L.-L."/>
            <person name="Qin X."/>
            <person name="Qu J."/>
            <person name="Reid J."/>
            <person name="Ross M."/>
            <person name="Ruth R."/>
            <person name="Saada N."/>
            <person name="San Lucas F."/>
            <person name="Santibanez J."/>
            <person name="Shang Y."/>
            <person name="Simmons D."/>
            <person name="Song X.-Z."/>
            <person name="Tang L.-Y."/>
            <person name="Thornton R."/>
            <person name="Warren J."/>
            <person name="Weissenberger G."/>
            <person name="Wilczek-Boney K."/>
            <person name="Worley K."/>
            <person name="Youmans B."/>
            <person name="Zhang J."/>
            <person name="Zhang L."/>
            <person name="Zhao Z."/>
            <person name="Zhou C."/>
            <person name="Zhu D."/>
            <person name="Zhu Y."/>
        </authorList>
    </citation>
    <scope>NUCLEOTIDE SEQUENCE [LARGE SCALE GENOMIC DNA]</scope>
    <source>
        <strain evidence="10 11">F0333</strain>
    </source>
</reference>
<keyword evidence="2" id="KW-0902">Two-component regulatory system</keyword>
<name>N6XBD9_9ACTO</name>
<dbReference type="SMART" id="SM00448">
    <property type="entry name" value="REC"/>
    <property type="match status" value="1"/>
</dbReference>
<evidence type="ECO:0000256" key="1">
    <source>
        <dbReference type="ARBA" id="ARBA00022553"/>
    </source>
</evidence>
<dbReference type="Pfam" id="PF00486">
    <property type="entry name" value="Trans_reg_C"/>
    <property type="match status" value="1"/>
</dbReference>
<dbReference type="AlphaFoldDB" id="N6XBD9"/>
<evidence type="ECO:0000259" key="8">
    <source>
        <dbReference type="PROSITE" id="PS50110"/>
    </source>
</evidence>
<dbReference type="Gene3D" id="6.10.250.690">
    <property type="match status" value="1"/>
</dbReference>
<dbReference type="GO" id="GO:0032993">
    <property type="term" value="C:protein-DNA complex"/>
    <property type="evidence" value="ECO:0007669"/>
    <property type="project" value="TreeGrafter"/>
</dbReference>
<dbReference type="eggNOG" id="COG0745">
    <property type="taxonomic scope" value="Bacteria"/>
</dbReference>
<dbReference type="Gene3D" id="1.10.10.10">
    <property type="entry name" value="Winged helix-like DNA-binding domain superfamily/Winged helix DNA-binding domain"/>
    <property type="match status" value="1"/>
</dbReference>
<dbReference type="GO" id="GO:0000156">
    <property type="term" value="F:phosphorelay response regulator activity"/>
    <property type="evidence" value="ECO:0007669"/>
    <property type="project" value="TreeGrafter"/>
</dbReference>
<dbReference type="SUPFAM" id="SSF52172">
    <property type="entry name" value="CheY-like"/>
    <property type="match status" value="1"/>
</dbReference>
<feature type="DNA-binding region" description="OmpR/PhoB-type" evidence="7">
    <location>
        <begin position="127"/>
        <end position="227"/>
    </location>
</feature>
<sequence>MTPRALVVDDEPQMLSIVSFALQTQGFECLSVANTARAWEHLAAHSVNLVVLDIMTPTGSGIDLVKRIRARGDDVPIILLTALGDEEDRIAGLEAGADDYVTKPFSPRELALRAQAIVRRSTPAAPERILDAGELHIDVDRHAASWKGEPITLSPTELKVLATLVARVGQDVAWRDLLNEAWETTDATGAHNMIKTTIYRLRRQLERVGMDPGVIQPVRGRGYRLLIDEGEQPLPES</sequence>
<dbReference type="Gene3D" id="3.40.50.2300">
    <property type="match status" value="1"/>
</dbReference>
<evidence type="ECO:0000313" key="11">
    <source>
        <dbReference type="Proteomes" id="UP000013015"/>
    </source>
</evidence>
<proteinExistence type="predicted"/>
<evidence type="ECO:0000256" key="3">
    <source>
        <dbReference type="ARBA" id="ARBA00023015"/>
    </source>
</evidence>
<keyword evidence="3" id="KW-0805">Transcription regulation</keyword>
<dbReference type="InterPro" id="IPR036388">
    <property type="entry name" value="WH-like_DNA-bd_sf"/>
</dbReference>
<dbReference type="InterPro" id="IPR016032">
    <property type="entry name" value="Sig_transdc_resp-reg_C-effctor"/>
</dbReference>
<evidence type="ECO:0000256" key="2">
    <source>
        <dbReference type="ARBA" id="ARBA00023012"/>
    </source>
</evidence>
<dbReference type="CDD" id="cd00383">
    <property type="entry name" value="trans_reg_C"/>
    <property type="match status" value="1"/>
</dbReference>
<dbReference type="InterPro" id="IPR001789">
    <property type="entry name" value="Sig_transdc_resp-reg_receiver"/>
</dbReference>
<dbReference type="SUPFAM" id="SSF46894">
    <property type="entry name" value="C-terminal effector domain of the bipartite response regulators"/>
    <property type="match status" value="1"/>
</dbReference>
<dbReference type="OrthoDB" id="4481605at2"/>
<keyword evidence="1 6" id="KW-0597">Phosphoprotein</keyword>
<dbReference type="STRING" id="888050.HMPREF9004_0765"/>
<keyword evidence="4 7" id="KW-0238">DNA-binding</keyword>
<protein>
    <submittedName>
        <fullName evidence="10">Phosphate regulon transcriptional regulator PhoB</fullName>
    </submittedName>
</protein>
<dbReference type="PANTHER" id="PTHR48111">
    <property type="entry name" value="REGULATOR OF RPOS"/>
    <property type="match status" value="1"/>
</dbReference>
<evidence type="ECO:0000256" key="4">
    <source>
        <dbReference type="ARBA" id="ARBA00023125"/>
    </source>
</evidence>
<dbReference type="InterPro" id="IPR001867">
    <property type="entry name" value="OmpR/PhoB-type_DNA-bd"/>
</dbReference>
<evidence type="ECO:0000256" key="7">
    <source>
        <dbReference type="PROSITE-ProRule" id="PRU01091"/>
    </source>
</evidence>
<feature type="modified residue" description="4-aspartylphosphate" evidence="6">
    <location>
        <position position="53"/>
    </location>
</feature>
<dbReference type="PATRIC" id="fig|888050.3.peg.728"/>
<dbReference type="PROSITE" id="PS51755">
    <property type="entry name" value="OMPR_PHOB"/>
    <property type="match status" value="1"/>
</dbReference>
<evidence type="ECO:0000313" key="10">
    <source>
        <dbReference type="EMBL" id="ENO18508.1"/>
    </source>
</evidence>
<dbReference type="Pfam" id="PF00072">
    <property type="entry name" value="Response_reg"/>
    <property type="match status" value="1"/>
</dbReference>
<dbReference type="RefSeq" id="WP_005962494.1">
    <property type="nucleotide sequence ID" value="NZ_CP040505.1"/>
</dbReference>
<dbReference type="Proteomes" id="UP000013015">
    <property type="component" value="Unassembled WGS sequence"/>
</dbReference>
<dbReference type="GO" id="GO:0006355">
    <property type="term" value="P:regulation of DNA-templated transcription"/>
    <property type="evidence" value="ECO:0007669"/>
    <property type="project" value="InterPro"/>
</dbReference>
<dbReference type="PANTHER" id="PTHR48111:SF1">
    <property type="entry name" value="TWO-COMPONENT RESPONSE REGULATOR ORR33"/>
    <property type="match status" value="1"/>
</dbReference>
<feature type="domain" description="Response regulatory" evidence="8">
    <location>
        <begin position="4"/>
        <end position="118"/>
    </location>
</feature>
<dbReference type="InterPro" id="IPR011006">
    <property type="entry name" value="CheY-like_superfamily"/>
</dbReference>
<dbReference type="GO" id="GO:0005829">
    <property type="term" value="C:cytosol"/>
    <property type="evidence" value="ECO:0007669"/>
    <property type="project" value="TreeGrafter"/>
</dbReference>
<dbReference type="GO" id="GO:0000976">
    <property type="term" value="F:transcription cis-regulatory region binding"/>
    <property type="evidence" value="ECO:0007669"/>
    <property type="project" value="TreeGrafter"/>
</dbReference>
<organism evidence="10 11">
    <name type="scientific">Schaalia cardiffensis F0333</name>
    <dbReference type="NCBI Taxonomy" id="888050"/>
    <lineage>
        <taxon>Bacteria</taxon>
        <taxon>Bacillati</taxon>
        <taxon>Actinomycetota</taxon>
        <taxon>Actinomycetes</taxon>
        <taxon>Actinomycetales</taxon>
        <taxon>Actinomycetaceae</taxon>
        <taxon>Schaalia</taxon>
    </lineage>
</organism>
<dbReference type="EMBL" id="AQHZ01000013">
    <property type="protein sequence ID" value="ENO18508.1"/>
    <property type="molecule type" value="Genomic_DNA"/>
</dbReference>
<evidence type="ECO:0000259" key="9">
    <source>
        <dbReference type="PROSITE" id="PS51755"/>
    </source>
</evidence>
<evidence type="ECO:0000256" key="6">
    <source>
        <dbReference type="PROSITE-ProRule" id="PRU00169"/>
    </source>
</evidence>
<evidence type="ECO:0000256" key="5">
    <source>
        <dbReference type="ARBA" id="ARBA00023163"/>
    </source>
</evidence>
<gene>
    <name evidence="10" type="primary">phoB</name>
    <name evidence="10" type="ORF">HMPREF9004_0765</name>
</gene>
<keyword evidence="5" id="KW-0804">Transcription</keyword>
<accession>N6XBD9</accession>
<dbReference type="InterPro" id="IPR039420">
    <property type="entry name" value="WalR-like"/>
</dbReference>
<dbReference type="HOGENOM" id="CLU_000445_30_4_11"/>
<feature type="domain" description="OmpR/PhoB-type" evidence="9">
    <location>
        <begin position="127"/>
        <end position="227"/>
    </location>
</feature>